<evidence type="ECO:0000313" key="1">
    <source>
        <dbReference type="EMBL" id="EFO16903.1"/>
    </source>
</evidence>
<dbReference type="RefSeq" id="XP_003147166.1">
    <property type="nucleotide sequence ID" value="XM_003147118.1"/>
</dbReference>
<organism evidence="1">
    <name type="scientific">Loa loa</name>
    <name type="common">Eye worm</name>
    <name type="synonym">Filaria loa</name>
    <dbReference type="NCBI Taxonomy" id="7209"/>
    <lineage>
        <taxon>Eukaryota</taxon>
        <taxon>Metazoa</taxon>
        <taxon>Ecdysozoa</taxon>
        <taxon>Nematoda</taxon>
        <taxon>Chromadorea</taxon>
        <taxon>Rhabditida</taxon>
        <taxon>Spirurina</taxon>
        <taxon>Spiruromorpha</taxon>
        <taxon>Filarioidea</taxon>
        <taxon>Onchocercidae</taxon>
        <taxon>Loa</taxon>
    </lineage>
</organism>
<dbReference type="EMBL" id="JH712454">
    <property type="protein sequence ID" value="EFO16903.1"/>
    <property type="molecule type" value="Genomic_DNA"/>
</dbReference>
<proteinExistence type="predicted"/>
<protein>
    <recommendedName>
        <fullName evidence="2">DUF5641 domain-containing protein</fullName>
    </recommendedName>
</protein>
<dbReference type="OrthoDB" id="5868911at2759"/>
<dbReference type="KEGG" id="loa:LOAG_11600"/>
<gene>
    <name evidence="1" type="ORF">LOAG_11600</name>
</gene>
<accession>A0A1S0TMR2</accession>
<sequence>KVETRTSYKNEIVLINELEISRGLWKLAKIKEIKREGNEDVRNAMIEMLHGNFSTD</sequence>
<evidence type="ECO:0008006" key="2">
    <source>
        <dbReference type="Google" id="ProtNLM"/>
    </source>
</evidence>
<feature type="non-terminal residue" evidence="1">
    <location>
        <position position="1"/>
    </location>
</feature>
<dbReference type="InParanoid" id="A0A1S0TMR2"/>
<dbReference type="CTD" id="9949058"/>
<dbReference type="GeneID" id="9949058"/>
<dbReference type="AlphaFoldDB" id="A0A1S0TMR2"/>
<reference evidence="1" key="1">
    <citation type="submission" date="2012-04" db="EMBL/GenBank/DDBJ databases">
        <title>The Genome Sequence of Loa loa.</title>
        <authorList>
            <consortium name="The Broad Institute Genome Sequencing Platform"/>
            <consortium name="Broad Institute Genome Sequencing Center for Infectious Disease"/>
            <person name="Nutman T.B."/>
            <person name="Fink D.L."/>
            <person name="Russ C."/>
            <person name="Young S."/>
            <person name="Zeng Q."/>
            <person name="Gargeya S."/>
            <person name="Alvarado L."/>
            <person name="Berlin A."/>
            <person name="Chapman S.B."/>
            <person name="Chen Z."/>
            <person name="Freedman E."/>
            <person name="Gellesch M."/>
            <person name="Goldberg J."/>
            <person name="Griggs A."/>
            <person name="Gujja S."/>
            <person name="Heilman E.R."/>
            <person name="Heiman D."/>
            <person name="Howarth C."/>
            <person name="Mehta T."/>
            <person name="Neiman D."/>
            <person name="Pearson M."/>
            <person name="Roberts A."/>
            <person name="Saif S."/>
            <person name="Shea T."/>
            <person name="Shenoy N."/>
            <person name="Sisk P."/>
            <person name="Stolte C."/>
            <person name="Sykes S."/>
            <person name="White J."/>
            <person name="Yandava C."/>
            <person name="Haas B."/>
            <person name="Henn M.R."/>
            <person name="Nusbaum C."/>
            <person name="Birren B."/>
        </authorList>
    </citation>
    <scope>NUCLEOTIDE SEQUENCE [LARGE SCALE GENOMIC DNA]</scope>
</reference>
<name>A0A1S0TMR2_LOALO</name>